<dbReference type="RefSeq" id="WP_376741376.1">
    <property type="nucleotide sequence ID" value="NZ_JAAXPI010000151.1"/>
</dbReference>
<gene>
    <name evidence="3" type="ORF">HGB48_36875</name>
</gene>
<proteinExistence type="predicted"/>
<organism evidence="3 4">
    <name type="scientific">Actinomadura latina</name>
    <dbReference type="NCBI Taxonomy" id="163603"/>
    <lineage>
        <taxon>Bacteria</taxon>
        <taxon>Bacillati</taxon>
        <taxon>Actinomycetota</taxon>
        <taxon>Actinomycetes</taxon>
        <taxon>Streptosporangiales</taxon>
        <taxon>Thermomonosporaceae</taxon>
        <taxon>Actinomadura</taxon>
    </lineage>
</organism>
<comment type="caution">
    <text evidence="3">The sequence shown here is derived from an EMBL/GenBank/DDBJ whole genome shotgun (WGS) entry which is preliminary data.</text>
</comment>
<protein>
    <submittedName>
        <fullName evidence="3">OmpA family protein</fullName>
    </submittedName>
</protein>
<feature type="non-terminal residue" evidence="3">
    <location>
        <position position="84"/>
    </location>
</feature>
<feature type="compositionally biased region" description="Pro residues" evidence="1">
    <location>
        <begin position="54"/>
        <end position="84"/>
    </location>
</feature>
<evidence type="ECO:0000313" key="4">
    <source>
        <dbReference type="Proteomes" id="UP000579250"/>
    </source>
</evidence>
<reference evidence="3 4" key="1">
    <citation type="submission" date="2020-04" db="EMBL/GenBank/DDBJ databases">
        <title>MicrobeNet Type strains.</title>
        <authorList>
            <person name="Nicholson A.C."/>
        </authorList>
    </citation>
    <scope>NUCLEOTIDE SEQUENCE [LARGE SCALE GENOMIC DNA]</scope>
    <source>
        <strain evidence="3 4">ATCC BAA-277</strain>
    </source>
</reference>
<feature type="chain" id="PRO_5033005310" evidence="2">
    <location>
        <begin position="27"/>
        <end position="84"/>
    </location>
</feature>
<dbReference type="Proteomes" id="UP000579250">
    <property type="component" value="Unassembled WGS sequence"/>
</dbReference>
<keyword evidence="4" id="KW-1185">Reference proteome</keyword>
<accession>A0A846Z740</accession>
<evidence type="ECO:0000313" key="3">
    <source>
        <dbReference type="EMBL" id="NKZ09270.1"/>
    </source>
</evidence>
<evidence type="ECO:0000256" key="1">
    <source>
        <dbReference type="SAM" id="MobiDB-lite"/>
    </source>
</evidence>
<feature type="signal peptide" evidence="2">
    <location>
        <begin position="1"/>
        <end position="26"/>
    </location>
</feature>
<feature type="region of interest" description="Disordered" evidence="1">
    <location>
        <begin position="44"/>
        <end position="84"/>
    </location>
</feature>
<dbReference type="AlphaFoldDB" id="A0A846Z740"/>
<name>A0A846Z740_9ACTN</name>
<dbReference type="EMBL" id="JAAXPI010000151">
    <property type="protein sequence ID" value="NKZ09270.1"/>
    <property type="molecule type" value="Genomic_DNA"/>
</dbReference>
<evidence type="ECO:0000256" key="2">
    <source>
        <dbReference type="SAM" id="SignalP"/>
    </source>
</evidence>
<sequence>MRARLVVPVLPAAVAGVLALPAGALAAPTPPPGAAVCVDIEIGPGTDAAGCAETPPPDTPEPSPEPPPPSDEPPAETPEPPAEP</sequence>
<keyword evidence="2" id="KW-0732">Signal</keyword>